<dbReference type="Gene3D" id="6.10.140.2220">
    <property type="match status" value="1"/>
</dbReference>
<evidence type="ECO:0000313" key="7">
    <source>
        <dbReference type="Proteomes" id="UP000620124"/>
    </source>
</evidence>
<dbReference type="EMBL" id="JACAZI010000001">
    <property type="protein sequence ID" value="KAF7371948.1"/>
    <property type="molecule type" value="Genomic_DNA"/>
</dbReference>
<protein>
    <submittedName>
        <fullName evidence="6">MYND-type domain-containing protein</fullName>
    </submittedName>
</protein>
<dbReference type="Pfam" id="PF01753">
    <property type="entry name" value="zf-MYND"/>
    <property type="match status" value="1"/>
</dbReference>
<organism evidence="6 7">
    <name type="scientific">Mycena venus</name>
    <dbReference type="NCBI Taxonomy" id="2733690"/>
    <lineage>
        <taxon>Eukaryota</taxon>
        <taxon>Fungi</taxon>
        <taxon>Dikarya</taxon>
        <taxon>Basidiomycota</taxon>
        <taxon>Agaricomycotina</taxon>
        <taxon>Agaricomycetes</taxon>
        <taxon>Agaricomycetidae</taxon>
        <taxon>Agaricales</taxon>
        <taxon>Marasmiineae</taxon>
        <taxon>Mycenaceae</taxon>
        <taxon>Mycena</taxon>
    </lineage>
</organism>
<evidence type="ECO:0000256" key="4">
    <source>
        <dbReference type="PROSITE-ProRule" id="PRU00134"/>
    </source>
</evidence>
<evidence type="ECO:0000259" key="5">
    <source>
        <dbReference type="PROSITE" id="PS50865"/>
    </source>
</evidence>
<evidence type="ECO:0000256" key="1">
    <source>
        <dbReference type="ARBA" id="ARBA00022723"/>
    </source>
</evidence>
<evidence type="ECO:0000256" key="2">
    <source>
        <dbReference type="ARBA" id="ARBA00022771"/>
    </source>
</evidence>
<dbReference type="SUPFAM" id="SSF144232">
    <property type="entry name" value="HIT/MYND zinc finger-like"/>
    <property type="match status" value="1"/>
</dbReference>
<keyword evidence="7" id="KW-1185">Reference proteome</keyword>
<reference evidence="6" key="1">
    <citation type="submission" date="2020-05" db="EMBL/GenBank/DDBJ databases">
        <title>Mycena genomes resolve the evolution of fungal bioluminescence.</title>
        <authorList>
            <person name="Tsai I.J."/>
        </authorList>
    </citation>
    <scope>NUCLEOTIDE SEQUENCE</scope>
    <source>
        <strain evidence="6">CCC161011</strain>
    </source>
</reference>
<keyword evidence="3" id="KW-0862">Zinc</keyword>
<gene>
    <name evidence="6" type="ORF">MVEN_00052800</name>
</gene>
<dbReference type="OrthoDB" id="2873500at2759"/>
<feature type="domain" description="MYND-type" evidence="5">
    <location>
        <begin position="271"/>
        <end position="313"/>
    </location>
</feature>
<dbReference type="GO" id="GO:0008270">
    <property type="term" value="F:zinc ion binding"/>
    <property type="evidence" value="ECO:0007669"/>
    <property type="project" value="UniProtKB-KW"/>
</dbReference>
<dbReference type="AlphaFoldDB" id="A0A8H6Z429"/>
<keyword evidence="1" id="KW-0479">Metal-binding</keyword>
<sequence>MQMLARKAVAQGSSLQATLYLRDHVWQLSSHQRFFLLPVFYQNLDPTHIPTLDRLDSPVPLHSIHVSKGYTSLLALFAMENLPLDIFAAIWPRIWIWVDFVQTYCEYLYLSDSFSPSPPDICFAFFLFIVPYFRDNAATDLMARSPGLRFVVARAWTVLVEIRKPEVLRVAFPGLAEFIFGPLVDNDRGHIQELIDGIGGELVHVASLVMRSLHILLGEIESTVSVLNSFALHGIVSFVMKVDVCMGMQEEASEAGPLSAQLLSRGIACDNLQCNKIRGKNTFRRCAQCCSVYYCSETCQAFDWRHGGHRDLCESYQMICLTKYDGLSPHDRAFFRALLHHDYQALKADIFARMLRFMNEKPGQRLVVLFDYRLGPVSVTVEEFLAPCEHPQLPYQVPGAPSCEGRLEVNVMQVGLGRTTLCWFIPMRRDSTQVYDSLQRIARELPQEQQISETVLQSMLSVSAEGIEIH</sequence>
<proteinExistence type="predicted"/>
<evidence type="ECO:0000256" key="3">
    <source>
        <dbReference type="ARBA" id="ARBA00022833"/>
    </source>
</evidence>
<keyword evidence="2 4" id="KW-0863">Zinc-finger</keyword>
<name>A0A8H6Z429_9AGAR</name>
<evidence type="ECO:0000313" key="6">
    <source>
        <dbReference type="EMBL" id="KAF7371948.1"/>
    </source>
</evidence>
<accession>A0A8H6Z429</accession>
<dbReference type="Proteomes" id="UP000620124">
    <property type="component" value="Unassembled WGS sequence"/>
</dbReference>
<comment type="caution">
    <text evidence="6">The sequence shown here is derived from an EMBL/GenBank/DDBJ whole genome shotgun (WGS) entry which is preliminary data.</text>
</comment>
<dbReference type="PROSITE" id="PS50865">
    <property type="entry name" value="ZF_MYND_2"/>
    <property type="match status" value="1"/>
</dbReference>
<dbReference type="InterPro" id="IPR002893">
    <property type="entry name" value="Znf_MYND"/>
</dbReference>